<dbReference type="EMBL" id="AOGK01000003">
    <property type="protein sequence ID" value="MDG5974491.1"/>
    <property type="molecule type" value="Genomic_DNA"/>
</dbReference>
<keyword evidence="2" id="KW-1133">Transmembrane helix</keyword>
<dbReference type="AlphaFoldDB" id="A0A9X4SDW0"/>
<protein>
    <submittedName>
        <fullName evidence="3">Uncharacterized protein</fullName>
    </submittedName>
</protein>
<sequence length="85" mass="9626">MPELVVFAVIGAVAFYQLYVSTILFRAGEYDPQQQWLQVLMVWLLPLIGALGCHLFLRSQRTPSPRQDNRFVPQEPTGGLHGDLD</sequence>
<proteinExistence type="predicted"/>
<dbReference type="RefSeq" id="WP_157572120.1">
    <property type="nucleotide sequence ID" value="NZ_AOGK01000003.1"/>
</dbReference>
<gene>
    <name evidence="3" type="ORF">H010_04462</name>
</gene>
<comment type="caution">
    <text evidence="3">The sequence shown here is derived from an EMBL/GenBank/DDBJ whole genome shotgun (WGS) entry which is preliminary data.</text>
</comment>
<evidence type="ECO:0000313" key="3">
    <source>
        <dbReference type="EMBL" id="MDG5974491.1"/>
    </source>
</evidence>
<feature type="transmembrane region" description="Helical" evidence="2">
    <location>
        <begin position="36"/>
        <end position="57"/>
    </location>
</feature>
<name>A0A9X4SDW0_9BURK</name>
<reference evidence="3" key="1">
    <citation type="submission" date="2013-01" db="EMBL/GenBank/DDBJ databases">
        <title>Genome draft of Hydrogenophaga taeniospiralis 2K1.</title>
        <authorList>
            <person name="Gomila M."/>
            <person name="Lalucat J."/>
        </authorList>
    </citation>
    <scope>NUCLEOTIDE SEQUENCE</scope>
    <source>
        <strain evidence="3">CCUG 15921</strain>
    </source>
</reference>
<evidence type="ECO:0000256" key="1">
    <source>
        <dbReference type="SAM" id="MobiDB-lite"/>
    </source>
</evidence>
<dbReference type="Proteomes" id="UP001152876">
    <property type="component" value="Unassembled WGS sequence"/>
</dbReference>
<keyword evidence="2" id="KW-0472">Membrane</keyword>
<feature type="region of interest" description="Disordered" evidence="1">
    <location>
        <begin position="61"/>
        <end position="85"/>
    </location>
</feature>
<organism evidence="3 4">
    <name type="scientific">Hydrogenophaga taeniospiralis CCUG 15921</name>
    <dbReference type="NCBI Taxonomy" id="1281780"/>
    <lineage>
        <taxon>Bacteria</taxon>
        <taxon>Pseudomonadati</taxon>
        <taxon>Pseudomonadota</taxon>
        <taxon>Betaproteobacteria</taxon>
        <taxon>Burkholderiales</taxon>
        <taxon>Comamonadaceae</taxon>
        <taxon>Hydrogenophaga</taxon>
    </lineage>
</organism>
<evidence type="ECO:0000313" key="4">
    <source>
        <dbReference type="Proteomes" id="UP001152876"/>
    </source>
</evidence>
<keyword evidence="4" id="KW-1185">Reference proteome</keyword>
<evidence type="ECO:0000256" key="2">
    <source>
        <dbReference type="SAM" id="Phobius"/>
    </source>
</evidence>
<keyword evidence="2" id="KW-0812">Transmembrane</keyword>
<accession>A0A9X4SDW0</accession>